<dbReference type="Proteomes" id="UP000051254">
    <property type="component" value="Unassembled WGS sequence"/>
</dbReference>
<keyword evidence="6 11" id="KW-0560">Oxidoreductase</keyword>
<keyword evidence="9 11" id="KW-0170">Cobalt</keyword>
<comment type="catalytic activity">
    <reaction evidence="10 11">
        <text>a 2'-deoxyribonucleoside 5'-diphosphate + [thioredoxin]-disulfide + H2O = a ribonucleoside 5'-diphosphate + [thioredoxin]-dithiol</text>
        <dbReference type="Rhea" id="RHEA:23252"/>
        <dbReference type="Rhea" id="RHEA-COMP:10698"/>
        <dbReference type="Rhea" id="RHEA-COMP:10700"/>
        <dbReference type="ChEBI" id="CHEBI:15377"/>
        <dbReference type="ChEBI" id="CHEBI:29950"/>
        <dbReference type="ChEBI" id="CHEBI:50058"/>
        <dbReference type="ChEBI" id="CHEBI:57930"/>
        <dbReference type="ChEBI" id="CHEBI:73316"/>
        <dbReference type="EC" id="1.17.4.1"/>
    </reaction>
</comment>
<dbReference type="STRING" id="266128.ABB25_06255"/>
<dbReference type="InterPro" id="IPR050862">
    <property type="entry name" value="RdRp_reductase_class-2"/>
</dbReference>
<comment type="similarity">
    <text evidence="2 11">Belongs to the ribonucleoside diphosphate reductase class-2 family.</text>
</comment>
<evidence type="ECO:0000256" key="7">
    <source>
        <dbReference type="ARBA" id="ARBA00023116"/>
    </source>
</evidence>
<reference evidence="14 15" key="1">
    <citation type="submission" date="2015-05" db="EMBL/GenBank/DDBJ databases">
        <title>Genome sequencing and analysis of members of genus Stenotrophomonas.</title>
        <authorList>
            <person name="Patil P.P."/>
            <person name="Midha S."/>
            <person name="Patil P.B."/>
        </authorList>
    </citation>
    <scope>NUCLEOTIDE SEQUENCE [LARGE SCALE GENOMIC DNA]</scope>
    <source>
        <strain evidence="14 15">DSM 17805</strain>
    </source>
</reference>
<evidence type="ECO:0000313" key="15">
    <source>
        <dbReference type="Proteomes" id="UP000051254"/>
    </source>
</evidence>
<dbReference type="RefSeq" id="WP_057665036.1">
    <property type="nucleotide sequence ID" value="NZ_LDJH01000011.1"/>
</dbReference>
<keyword evidence="3 11" id="KW-0846">Cobalamin</keyword>
<dbReference type="Pfam" id="PF02867">
    <property type="entry name" value="Ribonuc_red_lgC"/>
    <property type="match status" value="1"/>
</dbReference>
<evidence type="ECO:0000256" key="11">
    <source>
        <dbReference type="RuleBase" id="RU364064"/>
    </source>
</evidence>
<evidence type="ECO:0000256" key="8">
    <source>
        <dbReference type="ARBA" id="ARBA00023157"/>
    </source>
</evidence>
<evidence type="ECO:0000256" key="4">
    <source>
        <dbReference type="ARBA" id="ARBA00022634"/>
    </source>
</evidence>
<comment type="caution">
    <text evidence="14">The sequence shown here is derived from an EMBL/GenBank/DDBJ whole genome shotgun (WGS) entry which is preliminary data.</text>
</comment>
<keyword evidence="8" id="KW-1015">Disulfide bond</keyword>
<dbReference type="PANTHER" id="PTHR43371">
    <property type="entry name" value="VITAMIN B12-DEPENDENT RIBONUCLEOTIDE REDUCTASE"/>
    <property type="match status" value="1"/>
</dbReference>
<dbReference type="GO" id="GO:0031419">
    <property type="term" value="F:cobalamin binding"/>
    <property type="evidence" value="ECO:0007669"/>
    <property type="project" value="UniProtKB-KW"/>
</dbReference>
<dbReference type="NCBIfam" id="TIGR02504">
    <property type="entry name" value="NrdJ_Z"/>
    <property type="match status" value="1"/>
</dbReference>
<keyword evidence="4 11" id="KW-0237">DNA synthesis</keyword>
<feature type="domain" description="Ribonucleotide reductase large subunit C-terminal" evidence="13">
    <location>
        <begin position="107"/>
        <end position="652"/>
    </location>
</feature>
<dbReference type="InterPro" id="IPR013509">
    <property type="entry name" value="RNR_lsu_N"/>
</dbReference>
<keyword evidence="7" id="KW-0215">Deoxyribonucleotide synthesis</keyword>
<dbReference type="AlphaFoldDB" id="A0A0R0BXB3"/>
<comment type="function">
    <text evidence="11">Catalyzes the reduction of ribonucleotides to deoxyribonucleotides. May function to provide a pool of deoxyribonucleotide precursors for DNA repair during oxygen limitation and/or for immediate growth after restoration of oxygen.</text>
</comment>
<dbReference type="GO" id="GO:0005524">
    <property type="term" value="F:ATP binding"/>
    <property type="evidence" value="ECO:0007669"/>
    <property type="project" value="InterPro"/>
</dbReference>
<evidence type="ECO:0000256" key="9">
    <source>
        <dbReference type="ARBA" id="ARBA00023285"/>
    </source>
</evidence>
<keyword evidence="5 11" id="KW-0547">Nucleotide-binding</keyword>
<dbReference type="Gene3D" id="3.20.70.20">
    <property type="match status" value="1"/>
</dbReference>
<gene>
    <name evidence="14" type="ORF">ABB25_06255</name>
</gene>
<feature type="domain" description="Ribonucleotide reductase large subunit N-terminal" evidence="12">
    <location>
        <begin position="24"/>
        <end position="94"/>
    </location>
</feature>
<evidence type="ECO:0000256" key="2">
    <source>
        <dbReference type="ARBA" id="ARBA00007405"/>
    </source>
</evidence>
<protein>
    <recommendedName>
        <fullName evidence="11">Vitamin B12-dependent ribonucleotide reductase</fullName>
        <ecNumber evidence="11">1.17.4.1</ecNumber>
    </recommendedName>
</protein>
<comment type="cofactor">
    <cofactor evidence="1 11">
        <name>adenosylcob(III)alamin</name>
        <dbReference type="ChEBI" id="CHEBI:18408"/>
    </cofactor>
</comment>
<evidence type="ECO:0000259" key="13">
    <source>
        <dbReference type="Pfam" id="PF02867"/>
    </source>
</evidence>
<organism evidence="14 15">
    <name type="scientific">Stenotrophomonas koreensis</name>
    <dbReference type="NCBI Taxonomy" id="266128"/>
    <lineage>
        <taxon>Bacteria</taxon>
        <taxon>Pseudomonadati</taxon>
        <taxon>Pseudomonadota</taxon>
        <taxon>Gammaproteobacteria</taxon>
        <taxon>Lysobacterales</taxon>
        <taxon>Lysobacteraceae</taxon>
        <taxon>Stenotrophomonas</taxon>
    </lineage>
</organism>
<dbReference type="InterPro" id="IPR000788">
    <property type="entry name" value="RNR_lg_C"/>
</dbReference>
<dbReference type="PATRIC" id="fig|266128.3.peg.115"/>
<evidence type="ECO:0000256" key="1">
    <source>
        <dbReference type="ARBA" id="ARBA00001922"/>
    </source>
</evidence>
<dbReference type="InterPro" id="IPR013344">
    <property type="entry name" value="RNR_NrdJ/NrdZ"/>
</dbReference>
<dbReference type="EMBL" id="LDJH01000011">
    <property type="protein sequence ID" value="KRG58263.1"/>
    <property type="molecule type" value="Genomic_DNA"/>
</dbReference>
<evidence type="ECO:0000256" key="3">
    <source>
        <dbReference type="ARBA" id="ARBA00022628"/>
    </source>
</evidence>
<dbReference type="PRINTS" id="PR01183">
    <property type="entry name" value="RIBORDTASEM1"/>
</dbReference>
<evidence type="ECO:0000256" key="10">
    <source>
        <dbReference type="ARBA" id="ARBA00047754"/>
    </source>
</evidence>
<evidence type="ECO:0000256" key="5">
    <source>
        <dbReference type="ARBA" id="ARBA00022741"/>
    </source>
</evidence>
<dbReference type="CDD" id="cd02888">
    <property type="entry name" value="RNR_II_dimer"/>
    <property type="match status" value="1"/>
</dbReference>
<name>A0A0R0BXB3_9GAMM</name>
<evidence type="ECO:0000256" key="6">
    <source>
        <dbReference type="ARBA" id="ARBA00023002"/>
    </source>
</evidence>
<evidence type="ECO:0000313" key="14">
    <source>
        <dbReference type="EMBL" id="KRG58263.1"/>
    </source>
</evidence>
<evidence type="ECO:0000259" key="12">
    <source>
        <dbReference type="Pfam" id="PF00317"/>
    </source>
</evidence>
<dbReference type="FunFam" id="3.20.70.20:FF:000040">
    <property type="entry name" value="Vitamin B12-dependent ribonucleotide reductase"/>
    <property type="match status" value="1"/>
</dbReference>
<dbReference type="GO" id="GO:0004748">
    <property type="term" value="F:ribonucleoside-diphosphate reductase activity, thioredoxin disulfide as acceptor"/>
    <property type="evidence" value="ECO:0007669"/>
    <property type="project" value="UniProtKB-EC"/>
</dbReference>
<dbReference type="GO" id="GO:0071897">
    <property type="term" value="P:DNA biosynthetic process"/>
    <property type="evidence" value="ECO:0007669"/>
    <property type="project" value="UniProtKB-KW"/>
</dbReference>
<dbReference type="OrthoDB" id="9762933at2"/>
<keyword evidence="15" id="KW-1185">Reference proteome</keyword>
<dbReference type="GO" id="GO:0009263">
    <property type="term" value="P:deoxyribonucleotide biosynthetic process"/>
    <property type="evidence" value="ECO:0007669"/>
    <property type="project" value="UniProtKB-KW"/>
</dbReference>
<dbReference type="PANTHER" id="PTHR43371:SF1">
    <property type="entry name" value="RIBONUCLEOSIDE-DIPHOSPHATE REDUCTASE"/>
    <property type="match status" value="1"/>
</dbReference>
<accession>A0A0R0BXB3</accession>
<dbReference type="SUPFAM" id="SSF51998">
    <property type="entry name" value="PFL-like glycyl radical enzymes"/>
    <property type="match status" value="1"/>
</dbReference>
<dbReference type="EC" id="1.17.4.1" evidence="11"/>
<dbReference type="Pfam" id="PF00317">
    <property type="entry name" value="Ribonuc_red_lgN"/>
    <property type="match status" value="1"/>
</dbReference>
<sequence length="717" mass="80029">MSKVQAVVATTGVPDSQEIPMQPASMDIWDKKYRLKTKTGEAVDADIDGTYRRVARALAEAEATPELRAHWEERFAWALRRGAIPAGRITSNAGALEHKPATSTINCTVSGTITDSMDGILEKVHEAGLTLKAGCGIGYEFSTLRPRGAFVAGAGAYTSGPMSFMDIYDKMCFTVSSAGGRRGAQMGTFDVSHPDVKDFIRAKREDGRLRQFNLSLLITDGFMEAVNTDAEWPLVFPINTKEQATIDESVDNIVWREWPTHENYIVRDDGLVACKVYGHIRARHLWDMIMVSTYDYAEPGFILIDRVNEMNNNWWCETIRATNPCGEQPLPPYGACLLGSINLTKFVRNAFTDQASFDWDEYKEVVRVFTRMLDNVVEVNGLPLEQQRIEIMRKRRHGMGFLGLGSTLTMLKMKYGSPESCEFTEAIARDMALAGWETGVELAREKGAAPIMDEVFEVTGEMLRKRPEMAADGYKVGDSIEGRVLHARYSRYMQRIGEVAPELIEQIATVGARFTHHSSIAPTGTISLSLANNASNGIEPSFAHHYSRNVIVEGKKSKEKVDVFSFELLAYRELVNPKAMPYASEADAQLPDYFIAADDISPKQHVDVQAAAQKWVDSSISKTANVPTDYPYEDFKDIYRYAHEQGLKGCTTFRFNPAAFQGVLVKDTDLANTTYRFELEDGSVVEVPGNEEIEYDGEMHTAANLFDALKEGYYGKF</sequence>
<proteinExistence type="inferred from homology"/>